<feature type="compositionally biased region" description="Basic and acidic residues" evidence="1">
    <location>
        <begin position="1"/>
        <end position="12"/>
    </location>
</feature>
<feature type="region of interest" description="Disordered" evidence="1">
    <location>
        <begin position="1"/>
        <end position="144"/>
    </location>
</feature>
<reference evidence="2 3" key="1">
    <citation type="submission" date="2019-02" db="EMBL/GenBank/DDBJ databases">
        <title>Genome sequencing of the rare red list fungi Bondarzewia mesenterica.</title>
        <authorList>
            <person name="Buettner E."/>
            <person name="Kellner H."/>
        </authorList>
    </citation>
    <scope>NUCLEOTIDE SEQUENCE [LARGE SCALE GENOMIC DNA]</scope>
    <source>
        <strain evidence="2 3">DSM 108281</strain>
    </source>
</reference>
<proteinExistence type="predicted"/>
<feature type="compositionally biased region" description="Acidic residues" evidence="1">
    <location>
        <begin position="77"/>
        <end position="87"/>
    </location>
</feature>
<keyword evidence="3" id="KW-1185">Reference proteome</keyword>
<dbReference type="AlphaFoldDB" id="A0A4S4KZW3"/>
<comment type="caution">
    <text evidence="2">The sequence shown here is derived from an EMBL/GenBank/DDBJ whole genome shotgun (WGS) entry which is preliminary data.</text>
</comment>
<protein>
    <submittedName>
        <fullName evidence="2">Uncharacterized protein</fullName>
    </submittedName>
</protein>
<feature type="compositionally biased region" description="Basic and acidic residues" evidence="1">
    <location>
        <begin position="30"/>
        <end position="40"/>
    </location>
</feature>
<feature type="compositionally biased region" description="Basic and acidic residues" evidence="1">
    <location>
        <begin position="88"/>
        <end position="102"/>
    </location>
</feature>
<accession>A0A4S4KZW3</accession>
<evidence type="ECO:0000313" key="3">
    <source>
        <dbReference type="Proteomes" id="UP000310158"/>
    </source>
</evidence>
<evidence type="ECO:0000256" key="1">
    <source>
        <dbReference type="SAM" id="MobiDB-lite"/>
    </source>
</evidence>
<name>A0A4S4KZW3_9AGAM</name>
<dbReference type="EMBL" id="SGPL01001149">
    <property type="protein sequence ID" value="THH04502.1"/>
    <property type="molecule type" value="Genomic_DNA"/>
</dbReference>
<sequence>MSVTDARREELRKRTRERMKAGEMSMEPEMLQRKTDRRNEGTVVALDADKGKDTTKKKKEKKGGNETGTGKGVLQDDFFEDVDEDEKIENAEDIEMRNHDDNAESDSGSEAKSRTKARAEAREGRVARCTVPPSEVKRATSLAR</sequence>
<feature type="compositionally biased region" description="Basic and acidic residues" evidence="1">
    <location>
        <begin position="109"/>
        <end position="126"/>
    </location>
</feature>
<dbReference type="Proteomes" id="UP000310158">
    <property type="component" value="Unassembled WGS sequence"/>
</dbReference>
<evidence type="ECO:0000313" key="2">
    <source>
        <dbReference type="EMBL" id="THH04502.1"/>
    </source>
</evidence>
<organism evidence="2 3">
    <name type="scientific">Bondarzewia mesenterica</name>
    <dbReference type="NCBI Taxonomy" id="1095465"/>
    <lineage>
        <taxon>Eukaryota</taxon>
        <taxon>Fungi</taxon>
        <taxon>Dikarya</taxon>
        <taxon>Basidiomycota</taxon>
        <taxon>Agaricomycotina</taxon>
        <taxon>Agaricomycetes</taxon>
        <taxon>Russulales</taxon>
        <taxon>Bondarzewiaceae</taxon>
        <taxon>Bondarzewia</taxon>
    </lineage>
</organism>
<gene>
    <name evidence="2" type="ORF">EW146_g10158</name>
</gene>